<evidence type="ECO:0000256" key="3">
    <source>
        <dbReference type="ARBA" id="ARBA00022840"/>
    </source>
</evidence>
<dbReference type="InterPro" id="IPR008271">
    <property type="entry name" value="Ser/Thr_kinase_AS"/>
</dbReference>
<dbReference type="SMART" id="SM00220">
    <property type="entry name" value="S_TKc"/>
    <property type="match status" value="1"/>
</dbReference>
<protein>
    <recommendedName>
        <fullName evidence="1">non-specific serine/threonine protein kinase</fullName>
        <ecNumber evidence="1">2.7.11.1</ecNumber>
    </recommendedName>
</protein>
<evidence type="ECO:0000259" key="7">
    <source>
        <dbReference type="PROSITE" id="PS50011"/>
    </source>
</evidence>
<evidence type="ECO:0000313" key="8">
    <source>
        <dbReference type="EMBL" id="KZO99720.1"/>
    </source>
</evidence>
<evidence type="ECO:0000256" key="2">
    <source>
        <dbReference type="ARBA" id="ARBA00022741"/>
    </source>
</evidence>
<dbReference type="Pfam" id="PF00069">
    <property type="entry name" value="Pkinase"/>
    <property type="match status" value="1"/>
</dbReference>
<dbReference type="Proteomes" id="UP000076738">
    <property type="component" value="Unassembled WGS sequence"/>
</dbReference>
<dbReference type="InterPro" id="IPR050235">
    <property type="entry name" value="CK1_Ser-Thr_kinase"/>
</dbReference>
<dbReference type="EC" id="2.7.11.1" evidence="1"/>
<keyword evidence="8" id="KW-0808">Transferase</keyword>
<dbReference type="AlphaFoldDB" id="A0A167QFT3"/>
<keyword evidence="9" id="KW-1185">Reference proteome</keyword>
<keyword evidence="8" id="KW-0418">Kinase</keyword>
<keyword evidence="2 4" id="KW-0547">Nucleotide-binding</keyword>
<dbReference type="OrthoDB" id="5579860at2759"/>
<evidence type="ECO:0000256" key="1">
    <source>
        <dbReference type="ARBA" id="ARBA00012513"/>
    </source>
</evidence>
<comment type="similarity">
    <text evidence="5">Belongs to the protein kinase superfamily.</text>
</comment>
<feature type="region of interest" description="Disordered" evidence="6">
    <location>
        <begin position="330"/>
        <end position="365"/>
    </location>
</feature>
<dbReference type="SUPFAM" id="SSF56112">
    <property type="entry name" value="Protein kinase-like (PK-like)"/>
    <property type="match status" value="1"/>
</dbReference>
<evidence type="ECO:0000256" key="4">
    <source>
        <dbReference type="PROSITE-ProRule" id="PRU10141"/>
    </source>
</evidence>
<dbReference type="GO" id="GO:0004674">
    <property type="term" value="F:protein serine/threonine kinase activity"/>
    <property type="evidence" value="ECO:0007669"/>
    <property type="project" value="UniProtKB-KW"/>
</dbReference>
<accession>A0A167QFT3</accession>
<sequence length="386" mass="43431">MLDYATAEVLSDRDWLGKGASGTVLTCILQMGATMIEAALKESRVSMRVQKTTLKHEALLLQALQDTAFVPRLYAYGRLPHYEYIAMEKCENWFARDAKLPMEMPQVFDLAFEMIDVLEELHKRDILHGDIKPQNILLRPARAGRPAHIVLCDFGLSRSLASASTQEGKRTIGTRDWTSLASHAYKPLGAGHDLEMLAYMLLYLLRGNLPWKFKARTLAQLRSQYLHLAQVKAAWSGQALGAGYPPIFGVLVDYARNLPPTEMPRYDTIRQALQRSRQEVDQDGLTYDEQLLWQTTNTDTAQEDVSSLPTLTDQDDPVIDPTVDWMTVMTPSPGYPPPSNSRDGYMDEFEEPQGERDPSLSLPEGVSGQLTEVWNLISVKDPFLLS</sequence>
<dbReference type="STRING" id="1330018.A0A167QFT3"/>
<dbReference type="Gene3D" id="1.10.510.10">
    <property type="entry name" value="Transferase(Phosphotransferase) domain 1"/>
    <property type="match status" value="1"/>
</dbReference>
<proteinExistence type="inferred from homology"/>
<name>A0A167QFT3_CALVF</name>
<keyword evidence="5" id="KW-0723">Serine/threonine-protein kinase</keyword>
<keyword evidence="3 4" id="KW-0067">ATP-binding</keyword>
<feature type="domain" description="Protein kinase" evidence="7">
    <location>
        <begin position="10"/>
        <end position="311"/>
    </location>
</feature>
<dbReference type="InterPro" id="IPR000719">
    <property type="entry name" value="Prot_kinase_dom"/>
</dbReference>
<evidence type="ECO:0000313" key="9">
    <source>
        <dbReference type="Proteomes" id="UP000076738"/>
    </source>
</evidence>
<dbReference type="EMBL" id="KV417271">
    <property type="protein sequence ID" value="KZO99720.1"/>
    <property type="molecule type" value="Genomic_DNA"/>
</dbReference>
<organism evidence="8 9">
    <name type="scientific">Calocera viscosa (strain TUFC12733)</name>
    <dbReference type="NCBI Taxonomy" id="1330018"/>
    <lineage>
        <taxon>Eukaryota</taxon>
        <taxon>Fungi</taxon>
        <taxon>Dikarya</taxon>
        <taxon>Basidiomycota</taxon>
        <taxon>Agaricomycotina</taxon>
        <taxon>Dacrymycetes</taxon>
        <taxon>Dacrymycetales</taxon>
        <taxon>Dacrymycetaceae</taxon>
        <taxon>Calocera</taxon>
    </lineage>
</organism>
<dbReference type="GO" id="GO:0005524">
    <property type="term" value="F:ATP binding"/>
    <property type="evidence" value="ECO:0007669"/>
    <property type="project" value="UniProtKB-UniRule"/>
</dbReference>
<feature type="binding site" evidence="4">
    <location>
        <position position="41"/>
    </location>
    <ligand>
        <name>ATP</name>
        <dbReference type="ChEBI" id="CHEBI:30616"/>
    </ligand>
</feature>
<reference evidence="8 9" key="1">
    <citation type="journal article" date="2016" name="Mol. Biol. Evol.">
        <title>Comparative Genomics of Early-Diverging Mushroom-Forming Fungi Provides Insights into the Origins of Lignocellulose Decay Capabilities.</title>
        <authorList>
            <person name="Nagy L.G."/>
            <person name="Riley R."/>
            <person name="Tritt A."/>
            <person name="Adam C."/>
            <person name="Daum C."/>
            <person name="Floudas D."/>
            <person name="Sun H."/>
            <person name="Yadav J.S."/>
            <person name="Pangilinan J."/>
            <person name="Larsson K.H."/>
            <person name="Matsuura K."/>
            <person name="Barry K."/>
            <person name="Labutti K."/>
            <person name="Kuo R."/>
            <person name="Ohm R.A."/>
            <person name="Bhattacharya S.S."/>
            <person name="Shirouzu T."/>
            <person name="Yoshinaga Y."/>
            <person name="Martin F.M."/>
            <person name="Grigoriev I.V."/>
            <person name="Hibbett D.S."/>
        </authorList>
    </citation>
    <scope>NUCLEOTIDE SEQUENCE [LARGE SCALE GENOMIC DNA]</scope>
    <source>
        <strain evidence="8 9">TUFC12733</strain>
    </source>
</reference>
<dbReference type="InterPro" id="IPR011009">
    <property type="entry name" value="Kinase-like_dom_sf"/>
</dbReference>
<gene>
    <name evidence="8" type="ORF">CALVIDRAFT_561048</name>
</gene>
<dbReference type="PROSITE" id="PS00107">
    <property type="entry name" value="PROTEIN_KINASE_ATP"/>
    <property type="match status" value="1"/>
</dbReference>
<dbReference type="PANTHER" id="PTHR11909">
    <property type="entry name" value="CASEIN KINASE-RELATED"/>
    <property type="match status" value="1"/>
</dbReference>
<dbReference type="PROSITE" id="PS00108">
    <property type="entry name" value="PROTEIN_KINASE_ST"/>
    <property type="match status" value="1"/>
</dbReference>
<evidence type="ECO:0000256" key="6">
    <source>
        <dbReference type="SAM" id="MobiDB-lite"/>
    </source>
</evidence>
<dbReference type="InterPro" id="IPR017441">
    <property type="entry name" value="Protein_kinase_ATP_BS"/>
</dbReference>
<dbReference type="PROSITE" id="PS50011">
    <property type="entry name" value="PROTEIN_KINASE_DOM"/>
    <property type="match status" value="1"/>
</dbReference>
<evidence type="ECO:0000256" key="5">
    <source>
        <dbReference type="RuleBase" id="RU000304"/>
    </source>
</evidence>